<reference evidence="2 3" key="1">
    <citation type="journal article" date="2011" name="Stand. Genomic Sci.">
        <title>Complete genome sequence of Bacteroides salanitronis type strain (BL78).</title>
        <authorList>
            <person name="Gronow S."/>
            <person name="Held B."/>
            <person name="Lucas S."/>
            <person name="Lapidus A."/>
            <person name="Del Rio T.G."/>
            <person name="Nolan M."/>
            <person name="Tice H."/>
            <person name="Deshpande S."/>
            <person name="Cheng J.F."/>
            <person name="Pitluck S."/>
            <person name="Liolios K."/>
            <person name="Pagani I."/>
            <person name="Ivanova N."/>
            <person name="Mavromatis K."/>
            <person name="Pati A."/>
            <person name="Tapia R."/>
            <person name="Han C."/>
            <person name="Goodwin L."/>
            <person name="Chen A."/>
            <person name="Palaniappan K."/>
            <person name="Land M."/>
            <person name="Hauser L."/>
            <person name="Chang Y.J."/>
            <person name="Jeffries C.D."/>
            <person name="Brambilla E.M."/>
            <person name="Rohde M."/>
            <person name="Goker M."/>
            <person name="Detter J.C."/>
            <person name="Woyke T."/>
            <person name="Bristow J."/>
            <person name="Markowitz V."/>
            <person name="Hugenholtz P."/>
            <person name="Kyrpides N.C."/>
            <person name="Klenk H.P."/>
            <person name="Eisen J.A."/>
        </authorList>
    </citation>
    <scope>NUCLEOTIDE SEQUENCE [LARGE SCALE GENOMIC DNA]</scope>
    <source>
        <strain evidence="2 3">DSM 18170</strain>
    </source>
</reference>
<feature type="transmembrane region" description="Helical" evidence="1">
    <location>
        <begin position="7"/>
        <end position="27"/>
    </location>
</feature>
<keyword evidence="1" id="KW-1133">Transmembrane helix</keyword>
<evidence type="ECO:0000256" key="1">
    <source>
        <dbReference type="SAM" id="Phobius"/>
    </source>
</evidence>
<name>F0R8J1_PHOSB</name>
<dbReference type="STRING" id="667015.Bacsa_0448"/>
<dbReference type="EMBL" id="CP002530">
    <property type="protein sequence ID" value="ADY35046.1"/>
    <property type="molecule type" value="Genomic_DNA"/>
</dbReference>
<dbReference type="KEGG" id="bsa:Bacsa_0448"/>
<keyword evidence="1" id="KW-0812">Transmembrane</keyword>
<feature type="transmembrane region" description="Helical" evidence="1">
    <location>
        <begin position="69"/>
        <end position="88"/>
    </location>
</feature>
<organism evidence="2 3">
    <name type="scientific">Phocaeicola salanitronis (strain DSM 18170 / JCM 13657 / CCUG 60908 / BL78)</name>
    <name type="common">Bacteroides salanitronis</name>
    <dbReference type="NCBI Taxonomy" id="667015"/>
    <lineage>
        <taxon>Bacteria</taxon>
        <taxon>Pseudomonadati</taxon>
        <taxon>Bacteroidota</taxon>
        <taxon>Bacteroidia</taxon>
        <taxon>Bacteroidales</taxon>
        <taxon>Bacteroidaceae</taxon>
        <taxon>Phocaeicola</taxon>
    </lineage>
</organism>
<feature type="transmembrane region" description="Helical" evidence="1">
    <location>
        <begin position="39"/>
        <end position="62"/>
    </location>
</feature>
<sequence>MNDMKILVPVILNIICCAAYCVCLNQINVCKPIAHMDVSIGILFRFSIAVLFLTLLAGMFILRLTRRKFLIALPVIMPVLLWSNHLDIFPHRAFVYMGLSIVIYGIYLFICGYLTNRYG</sequence>
<protein>
    <recommendedName>
        <fullName evidence="4">Transmembrane protein</fullName>
    </recommendedName>
</protein>
<evidence type="ECO:0000313" key="3">
    <source>
        <dbReference type="Proteomes" id="UP000007486"/>
    </source>
</evidence>
<dbReference type="AlphaFoldDB" id="F0R8J1"/>
<evidence type="ECO:0000313" key="2">
    <source>
        <dbReference type="EMBL" id="ADY35046.1"/>
    </source>
</evidence>
<gene>
    <name evidence="2" type="ordered locus">Bacsa_0448</name>
</gene>
<dbReference type="Proteomes" id="UP000007486">
    <property type="component" value="Chromosome"/>
</dbReference>
<accession>F0R8J1</accession>
<dbReference type="HOGENOM" id="CLU_2056672_0_0_10"/>
<proteinExistence type="predicted"/>
<keyword evidence="3" id="KW-1185">Reference proteome</keyword>
<evidence type="ECO:0008006" key="4">
    <source>
        <dbReference type="Google" id="ProtNLM"/>
    </source>
</evidence>
<keyword evidence="1" id="KW-0472">Membrane</keyword>
<feature type="transmembrane region" description="Helical" evidence="1">
    <location>
        <begin position="94"/>
        <end position="115"/>
    </location>
</feature>